<dbReference type="AlphaFoldDB" id="C0GK17"/>
<proteinExistence type="predicted"/>
<gene>
    <name evidence="1" type="ORF">DealDRAFT_2826</name>
</gene>
<comment type="caution">
    <text evidence="1">The sequence shown here is derived from an EMBL/GenBank/DDBJ whole genome shotgun (WGS) entry which is preliminary data.</text>
</comment>
<dbReference type="Proteomes" id="UP000006443">
    <property type="component" value="Unassembled WGS sequence"/>
</dbReference>
<organism evidence="1 2">
    <name type="scientific">Dethiobacter alkaliphilus AHT 1</name>
    <dbReference type="NCBI Taxonomy" id="555088"/>
    <lineage>
        <taxon>Bacteria</taxon>
        <taxon>Bacillati</taxon>
        <taxon>Bacillota</taxon>
        <taxon>Dethiobacteria</taxon>
        <taxon>Dethiobacterales</taxon>
        <taxon>Dethiobacteraceae</taxon>
        <taxon>Dethiobacter</taxon>
    </lineage>
</organism>
<accession>C0GK17</accession>
<reference evidence="1 2" key="1">
    <citation type="submission" date="2009-02" db="EMBL/GenBank/DDBJ databases">
        <title>Sequencing of the draft genome and assembly of Dethiobacter alkaliphilus AHT 1.</title>
        <authorList>
            <consortium name="US DOE Joint Genome Institute (JGI-PGF)"/>
            <person name="Lucas S."/>
            <person name="Copeland A."/>
            <person name="Lapidus A."/>
            <person name="Glavina del Rio T."/>
            <person name="Dalin E."/>
            <person name="Tice H."/>
            <person name="Bruce D."/>
            <person name="Goodwin L."/>
            <person name="Pitluck S."/>
            <person name="Larimer F."/>
            <person name="Land M.L."/>
            <person name="Hauser L."/>
            <person name="Muyzer G."/>
        </authorList>
    </citation>
    <scope>NUCLEOTIDE SEQUENCE [LARGE SCALE GENOMIC DNA]</scope>
    <source>
        <strain evidence="1 2">AHT 1</strain>
    </source>
</reference>
<dbReference type="EMBL" id="ACJM01000020">
    <property type="protein sequence ID" value="EEG76287.1"/>
    <property type="molecule type" value="Genomic_DNA"/>
</dbReference>
<keyword evidence="2" id="KW-1185">Reference proteome</keyword>
<evidence type="ECO:0000313" key="1">
    <source>
        <dbReference type="EMBL" id="EEG76287.1"/>
    </source>
</evidence>
<evidence type="ECO:0000313" key="2">
    <source>
        <dbReference type="Proteomes" id="UP000006443"/>
    </source>
</evidence>
<dbReference type="STRING" id="555088.DealDRAFT_2826"/>
<sequence>MRSISYLIACPKCKAARRILADEILESAFVLCLKCYEINAVSRTEVMQVVGDNPDILE</sequence>
<protein>
    <submittedName>
        <fullName evidence="1">Uncharacterized protein</fullName>
    </submittedName>
</protein>
<name>C0GK17_DETAL</name>
<dbReference type="RefSeq" id="WP_008518599.1">
    <property type="nucleotide sequence ID" value="NZ_ACJM01000020.1"/>
</dbReference>